<protein>
    <submittedName>
        <fullName evidence="2">Phosphosulfolactate synthase</fullName>
    </submittedName>
</protein>
<comment type="similarity">
    <text evidence="1">Belongs to the phosphosulfolactate synthase family.</text>
</comment>
<dbReference type="InterPro" id="IPR013785">
    <property type="entry name" value="Aldolase_TIM"/>
</dbReference>
<dbReference type="InterPro" id="IPR036112">
    <property type="entry name" value="ComA_synth_sf"/>
</dbReference>
<reference evidence="2 3" key="1">
    <citation type="submission" date="2017-10" db="EMBL/GenBank/DDBJ databases">
        <title>Paenichitinophaga pekingensis gen. nov., sp. nov., isolated from activated sludge.</title>
        <authorList>
            <person name="Jin D."/>
            <person name="Kong X."/>
            <person name="Deng Y."/>
            <person name="Bai Z."/>
        </authorList>
    </citation>
    <scope>NUCLEOTIDE SEQUENCE [LARGE SCALE GENOMIC DNA]</scope>
    <source>
        <strain evidence="2 3">13</strain>
    </source>
</reference>
<gene>
    <name evidence="2" type="ORF">COR50_19515</name>
</gene>
<dbReference type="Proteomes" id="UP000220133">
    <property type="component" value="Chromosome"/>
</dbReference>
<evidence type="ECO:0000313" key="3">
    <source>
        <dbReference type="Proteomes" id="UP000220133"/>
    </source>
</evidence>
<dbReference type="PANTHER" id="PTHR48413:SF1">
    <property type="entry name" value="PROTEIN HEAT-STRESS-ASSOCIATED 32"/>
    <property type="match status" value="1"/>
</dbReference>
<name>A0A291QYY2_9BACT</name>
<sequence>MNYNLDKMPGRTQKPRSFGLNMVTDKGLSIQDTKNFLSVAAPYVDFIKLAFGTAYVTPNLGEKIKLIQSYDIPVYFGGLLFEAFLVRNQFDDYLDIIKEYGISCVEVSDGSINIPHAEKCGYIEKLAKLGTVLSEVGSKDKDREHITPPYRWIELMKAEMEAGATYVIAEARESGTVGLYRDSGEVREGLVQEILTKIPGEKIIWEAPLKSQQLYFLSLMGCNANLGNVAPNEVIALEAMRVGLRGDSFHFYLDEITKDSK</sequence>
<dbReference type="KEGG" id="cbae:COR50_19515"/>
<dbReference type="Gene3D" id="3.20.20.70">
    <property type="entry name" value="Aldolase class I"/>
    <property type="match status" value="1"/>
</dbReference>
<evidence type="ECO:0000256" key="1">
    <source>
        <dbReference type="ARBA" id="ARBA00010424"/>
    </source>
</evidence>
<dbReference type="RefSeq" id="WP_098195554.1">
    <property type="nucleotide sequence ID" value="NZ_CP023777.1"/>
</dbReference>
<dbReference type="OrthoDB" id="7809088at2"/>
<dbReference type="Pfam" id="PF02679">
    <property type="entry name" value="ComA"/>
    <property type="match status" value="1"/>
</dbReference>
<dbReference type="PANTHER" id="PTHR48413">
    <property type="match status" value="1"/>
</dbReference>
<proteinExistence type="inferred from homology"/>
<dbReference type="AlphaFoldDB" id="A0A291QYY2"/>
<keyword evidence="3" id="KW-1185">Reference proteome</keyword>
<dbReference type="SUPFAM" id="SSF102110">
    <property type="entry name" value="(2r)-phospho-3-sulfolactate synthase ComA"/>
    <property type="match status" value="1"/>
</dbReference>
<evidence type="ECO:0000313" key="2">
    <source>
        <dbReference type="EMBL" id="ATL49186.1"/>
    </source>
</evidence>
<dbReference type="EMBL" id="CP023777">
    <property type="protein sequence ID" value="ATL49186.1"/>
    <property type="molecule type" value="Genomic_DNA"/>
</dbReference>
<organism evidence="2 3">
    <name type="scientific">Chitinophaga caeni</name>
    <dbReference type="NCBI Taxonomy" id="2029983"/>
    <lineage>
        <taxon>Bacteria</taxon>
        <taxon>Pseudomonadati</taxon>
        <taxon>Bacteroidota</taxon>
        <taxon>Chitinophagia</taxon>
        <taxon>Chitinophagales</taxon>
        <taxon>Chitinophagaceae</taxon>
        <taxon>Chitinophaga</taxon>
    </lineage>
</organism>
<dbReference type="InterPro" id="IPR003830">
    <property type="entry name" value="ComA_synth"/>
</dbReference>
<accession>A0A291QYY2</accession>